<evidence type="ECO:0000313" key="7">
    <source>
        <dbReference type="Proteomes" id="UP000789707"/>
    </source>
</evidence>
<evidence type="ECO:0000256" key="3">
    <source>
        <dbReference type="ARBA" id="ARBA00023125"/>
    </source>
</evidence>
<dbReference type="InterPro" id="IPR037171">
    <property type="entry name" value="NagB/RpiA_transferase-like"/>
</dbReference>
<keyword evidence="7" id="KW-1185">Reference proteome</keyword>
<keyword evidence="4" id="KW-0804">Transcription</keyword>
<dbReference type="Pfam" id="PF04198">
    <property type="entry name" value="Sugar-bind"/>
    <property type="match status" value="1"/>
</dbReference>
<dbReference type="Proteomes" id="UP000789707">
    <property type="component" value="Unassembled WGS sequence"/>
</dbReference>
<comment type="similarity">
    <text evidence="1">Belongs to the SorC transcriptional regulatory family.</text>
</comment>
<feature type="domain" description="Sugar-binding" evidence="5">
    <location>
        <begin position="58"/>
        <end position="309"/>
    </location>
</feature>
<dbReference type="RefSeq" id="WP_230095977.1">
    <property type="nucleotide sequence ID" value="NZ_CAKKNS010000001.1"/>
</dbReference>
<dbReference type="Gene3D" id="1.10.10.10">
    <property type="entry name" value="Winged helix-like DNA-binding domain superfamily/Winged helix DNA-binding domain"/>
    <property type="match status" value="1"/>
</dbReference>
<dbReference type="SUPFAM" id="SSF100950">
    <property type="entry name" value="NagB/RpiA/CoA transferase-like"/>
    <property type="match status" value="1"/>
</dbReference>
<reference evidence="6 7" key="1">
    <citation type="submission" date="2021-11" db="EMBL/GenBank/DDBJ databases">
        <authorList>
            <person name="Depoorter E."/>
        </authorList>
    </citation>
    <scope>NUCLEOTIDE SEQUENCE [LARGE SCALE GENOMIC DNA]</scope>
    <source>
        <strain evidence="6 7">LMG 24289</strain>
    </source>
</reference>
<evidence type="ECO:0000259" key="5">
    <source>
        <dbReference type="Pfam" id="PF04198"/>
    </source>
</evidence>
<comment type="caution">
    <text evidence="6">The sequence shown here is derived from an EMBL/GenBank/DDBJ whole genome shotgun (WGS) entry which is preliminary data.</text>
</comment>
<dbReference type="EMBL" id="CAKKNS010000001">
    <property type="protein sequence ID" value="CAH0415901.1"/>
    <property type="molecule type" value="Genomic_DNA"/>
</dbReference>
<keyword evidence="2" id="KW-0805">Transcription regulation</keyword>
<protein>
    <submittedName>
        <fullName evidence="6">Transcriptional regulator LsrR</fullName>
    </submittedName>
</protein>
<evidence type="ECO:0000256" key="4">
    <source>
        <dbReference type="ARBA" id="ARBA00023163"/>
    </source>
</evidence>
<gene>
    <name evidence="6" type="primary">lsrR</name>
    <name evidence="6" type="ORF">WFA24289_00199</name>
</gene>
<dbReference type="InterPro" id="IPR051054">
    <property type="entry name" value="SorC_transcr_regulators"/>
</dbReference>
<proteinExistence type="inferred from homology"/>
<name>A0ABM8Z3V2_9LACO</name>
<dbReference type="PANTHER" id="PTHR34294:SF1">
    <property type="entry name" value="TRANSCRIPTIONAL REGULATOR LSRR"/>
    <property type="match status" value="1"/>
</dbReference>
<dbReference type="PANTHER" id="PTHR34294">
    <property type="entry name" value="TRANSCRIPTIONAL REGULATOR-RELATED"/>
    <property type="match status" value="1"/>
</dbReference>
<dbReference type="Gene3D" id="3.40.50.1360">
    <property type="match status" value="1"/>
</dbReference>
<dbReference type="InterPro" id="IPR007324">
    <property type="entry name" value="Sugar-bd_dom_put"/>
</dbReference>
<evidence type="ECO:0000256" key="2">
    <source>
        <dbReference type="ARBA" id="ARBA00023015"/>
    </source>
</evidence>
<keyword evidence="3" id="KW-0238">DNA-binding</keyword>
<sequence length="315" mass="35549">MNQDELIVAVAEDYYLNKASFAAISKKYNLSRYLINKYLNDGLKSGLVRIEIQSNSHRNQQLEQLFSAQFPDVHFTIIKDAADEIESMHRLAENSANIAQQLIQAQNPQVLGLAWGESMYNLIDNFNNIPLRDTYFVQFIGENMKYHSTVGSTRMVEKAATKFSCEFRTLLAPLYILDDQTRLGLAHEPATKSTLAMGSQMDMLITGLGTLKSLQSIEPWNDNLTAIIPESDLPNVAGLIYGRPYDIDGQFLNVDHDKTFGLDLETIMHVPTRFCFVRGKFKSMTTIGALKGKLVTDIVFSESLAYRMLDDLKNL</sequence>
<dbReference type="InterPro" id="IPR036388">
    <property type="entry name" value="WH-like_DNA-bd_sf"/>
</dbReference>
<organism evidence="6 7">
    <name type="scientific">Periweissella fabaria</name>
    <dbReference type="NCBI Taxonomy" id="546157"/>
    <lineage>
        <taxon>Bacteria</taxon>
        <taxon>Bacillati</taxon>
        <taxon>Bacillota</taxon>
        <taxon>Bacilli</taxon>
        <taxon>Lactobacillales</taxon>
        <taxon>Lactobacillaceae</taxon>
        <taxon>Periweissella</taxon>
    </lineage>
</organism>
<evidence type="ECO:0000313" key="6">
    <source>
        <dbReference type="EMBL" id="CAH0415901.1"/>
    </source>
</evidence>
<accession>A0ABM8Z3V2</accession>
<evidence type="ECO:0000256" key="1">
    <source>
        <dbReference type="ARBA" id="ARBA00010466"/>
    </source>
</evidence>